<evidence type="ECO:0000313" key="2">
    <source>
        <dbReference type="Proteomes" id="UP000002664"/>
    </source>
</evidence>
<proteinExistence type="predicted"/>
<keyword evidence="2" id="KW-1185">Reference proteome</keyword>
<gene>
    <name evidence="1" type="ordered locus">SiRe_1485</name>
</gene>
<dbReference type="eggNOG" id="arCOG12065">
    <property type="taxonomic scope" value="Archaea"/>
</dbReference>
<dbReference type="AlphaFoldDB" id="F0NBL2"/>
<dbReference type="RefSeq" id="WP_014514013.1">
    <property type="nucleotide sequence ID" value="NC_017276.1"/>
</dbReference>
<sequence>MDSAPPEAKQLLREMEDYLTRYPLNERNFRNGITYIPSGAYKDDIIPKLTKIEKLLS</sequence>
<organism evidence="1 2">
    <name type="scientific">Saccharolobus islandicus (strain REY15A)</name>
    <name type="common">Sulfolobus islandicus</name>
    <dbReference type="NCBI Taxonomy" id="930945"/>
    <lineage>
        <taxon>Archaea</taxon>
        <taxon>Thermoproteota</taxon>
        <taxon>Thermoprotei</taxon>
        <taxon>Sulfolobales</taxon>
        <taxon>Sulfolobaceae</taxon>
        <taxon>Saccharolobus</taxon>
    </lineage>
</organism>
<dbReference type="GeneID" id="58788933"/>
<accession>F0NBL2</accession>
<evidence type="ECO:0000313" key="1">
    <source>
        <dbReference type="EMBL" id="ADX85549.1"/>
    </source>
</evidence>
<dbReference type="EMBL" id="CP002425">
    <property type="protein sequence ID" value="ADX85549.1"/>
    <property type="molecule type" value="Genomic_DNA"/>
</dbReference>
<reference evidence="1 2" key="1">
    <citation type="journal article" date="2011" name="J. Bacteriol.">
        <title>Genome analyses of icelandic strains of Sulfolobus islandicus, model organisms for genetic and virus-host interaction studies.</title>
        <authorList>
            <person name="Guo L."/>
            <person name="Brugger K."/>
            <person name="Liu C."/>
            <person name="Shah S.A."/>
            <person name="Zheng H."/>
            <person name="Zhu Y."/>
            <person name="Wang S."/>
            <person name="Lillestol R.K."/>
            <person name="Chen L."/>
            <person name="Frank J."/>
            <person name="Prangishvili D."/>
            <person name="Paulin L."/>
            <person name="She Q."/>
            <person name="Huang L."/>
            <person name="Garrett R.A."/>
        </authorList>
    </citation>
    <scope>NUCLEOTIDE SEQUENCE [LARGE SCALE GENOMIC DNA]</scope>
    <source>
        <strain evidence="1 2">REY15A</strain>
    </source>
</reference>
<protein>
    <submittedName>
        <fullName evidence="1">Uncharacterized protein</fullName>
    </submittedName>
</protein>
<dbReference type="KEGG" id="sir:SiRe_1485"/>
<name>F0NBL2_SACI5</name>
<dbReference type="HOGENOM" id="CLU_2985853_0_0_2"/>
<dbReference type="Proteomes" id="UP000002664">
    <property type="component" value="Chromosome"/>
</dbReference>